<feature type="transmembrane region" description="Helical" evidence="5">
    <location>
        <begin position="165"/>
        <end position="184"/>
    </location>
</feature>
<dbReference type="InterPro" id="IPR038050">
    <property type="entry name" value="Neuro_actylchol_rec"/>
</dbReference>
<dbReference type="InterPro" id="IPR006201">
    <property type="entry name" value="Neur_channel"/>
</dbReference>
<dbReference type="Pfam" id="PF02931">
    <property type="entry name" value="Neur_chan_LBD"/>
    <property type="match status" value="1"/>
</dbReference>
<dbReference type="SUPFAM" id="SSF63712">
    <property type="entry name" value="Nicotinic receptor ligand binding domain-like"/>
    <property type="match status" value="1"/>
</dbReference>
<dbReference type="InterPro" id="IPR036719">
    <property type="entry name" value="Neuro-gated_channel_TM_sf"/>
</dbReference>
<comment type="subcellular location">
    <subcellularLocation>
        <location evidence="1">Membrane</location>
        <topology evidence="1">Multi-pass membrane protein</topology>
    </subcellularLocation>
</comment>
<evidence type="ECO:0000256" key="3">
    <source>
        <dbReference type="ARBA" id="ARBA00022989"/>
    </source>
</evidence>
<proteinExistence type="predicted"/>
<feature type="domain" description="Neurotransmitter-gated ion-channel transmembrane" evidence="7">
    <location>
        <begin position="102"/>
        <end position="216"/>
    </location>
</feature>
<evidence type="ECO:0000256" key="4">
    <source>
        <dbReference type="ARBA" id="ARBA00023136"/>
    </source>
</evidence>
<evidence type="ECO:0000259" key="6">
    <source>
        <dbReference type="Pfam" id="PF02931"/>
    </source>
</evidence>
<reference evidence="8" key="1">
    <citation type="submission" date="2022-11" db="EMBL/GenBank/DDBJ databases">
        <title>Centuries of genome instability and evolution in soft-shell clam transmissible cancer (bioRxiv).</title>
        <authorList>
            <person name="Hart S.F.M."/>
            <person name="Yonemitsu M.A."/>
            <person name="Giersch R.M."/>
            <person name="Beal B.F."/>
            <person name="Arriagada G."/>
            <person name="Davis B.W."/>
            <person name="Ostrander E.A."/>
            <person name="Goff S.P."/>
            <person name="Metzger M.J."/>
        </authorList>
    </citation>
    <scope>NUCLEOTIDE SEQUENCE</scope>
    <source>
        <strain evidence="8">MELC-2E11</strain>
        <tissue evidence="8">Siphon/mantle</tissue>
    </source>
</reference>
<evidence type="ECO:0000256" key="2">
    <source>
        <dbReference type="ARBA" id="ARBA00022692"/>
    </source>
</evidence>
<dbReference type="InterPro" id="IPR006029">
    <property type="entry name" value="Neurotrans-gated_channel_TM"/>
</dbReference>
<evidence type="ECO:0000256" key="5">
    <source>
        <dbReference type="SAM" id="Phobius"/>
    </source>
</evidence>
<evidence type="ECO:0000256" key="1">
    <source>
        <dbReference type="ARBA" id="ARBA00004141"/>
    </source>
</evidence>
<evidence type="ECO:0000313" key="9">
    <source>
        <dbReference type="Proteomes" id="UP001164746"/>
    </source>
</evidence>
<keyword evidence="4 5" id="KW-0472">Membrane</keyword>
<organism evidence="8 9">
    <name type="scientific">Mya arenaria</name>
    <name type="common">Soft-shell clam</name>
    <dbReference type="NCBI Taxonomy" id="6604"/>
    <lineage>
        <taxon>Eukaryota</taxon>
        <taxon>Metazoa</taxon>
        <taxon>Spiralia</taxon>
        <taxon>Lophotrochozoa</taxon>
        <taxon>Mollusca</taxon>
        <taxon>Bivalvia</taxon>
        <taxon>Autobranchia</taxon>
        <taxon>Heteroconchia</taxon>
        <taxon>Euheterodonta</taxon>
        <taxon>Imparidentia</taxon>
        <taxon>Neoheterodontei</taxon>
        <taxon>Myida</taxon>
        <taxon>Myoidea</taxon>
        <taxon>Myidae</taxon>
        <taxon>Mya</taxon>
    </lineage>
</organism>
<feature type="domain" description="Neurotransmitter-gated ion-channel ligand-binding" evidence="6">
    <location>
        <begin position="7"/>
        <end position="88"/>
    </location>
</feature>
<keyword evidence="2 5" id="KW-0812">Transmembrane</keyword>
<keyword evidence="3 5" id="KW-1133">Transmembrane helix</keyword>
<accession>A0ABY7FGY4</accession>
<name>A0ABY7FGY4_MYAAR</name>
<dbReference type="Proteomes" id="UP001164746">
    <property type="component" value="Chromosome 12"/>
</dbReference>
<gene>
    <name evidence="8" type="ORF">MAR_015407</name>
</gene>
<evidence type="ECO:0000313" key="8">
    <source>
        <dbReference type="EMBL" id="WAR21433.1"/>
    </source>
</evidence>
<dbReference type="Pfam" id="PF02932">
    <property type="entry name" value="Neur_chan_memb"/>
    <property type="match status" value="1"/>
</dbReference>
<keyword evidence="9" id="KW-1185">Reference proteome</keyword>
<feature type="transmembrane region" description="Helical" evidence="5">
    <location>
        <begin position="127"/>
        <end position="145"/>
    </location>
</feature>
<evidence type="ECO:0000259" key="7">
    <source>
        <dbReference type="Pfam" id="PF02932"/>
    </source>
</evidence>
<dbReference type="SUPFAM" id="SSF90112">
    <property type="entry name" value="Neurotransmitter-gated ion-channel transmembrane pore"/>
    <property type="match status" value="1"/>
</dbReference>
<dbReference type="InterPro" id="IPR006202">
    <property type="entry name" value="Neur_chan_lig-bd"/>
</dbReference>
<dbReference type="EMBL" id="CP111023">
    <property type="protein sequence ID" value="WAR21433.1"/>
    <property type="molecule type" value="Genomic_DNA"/>
</dbReference>
<feature type="transmembrane region" description="Helical" evidence="5">
    <location>
        <begin position="97"/>
        <end position="120"/>
    </location>
</feature>
<dbReference type="InterPro" id="IPR036734">
    <property type="entry name" value="Neur_chan_lig-bd_sf"/>
</dbReference>
<feature type="transmembrane region" description="Helical" evidence="5">
    <location>
        <begin position="251"/>
        <end position="276"/>
    </location>
</feature>
<dbReference type="CDD" id="cd19051">
    <property type="entry name" value="LGIC_TM_cation"/>
    <property type="match status" value="1"/>
</dbReference>
<dbReference type="Gene3D" id="2.70.170.10">
    <property type="entry name" value="Neurotransmitter-gated ion-channel ligand-binding domain"/>
    <property type="match status" value="1"/>
</dbReference>
<dbReference type="PANTHER" id="PTHR18945">
    <property type="entry name" value="NEUROTRANSMITTER GATED ION CHANNEL"/>
    <property type="match status" value="1"/>
</dbReference>
<dbReference type="Gene3D" id="1.20.58.390">
    <property type="entry name" value="Neurotransmitter-gated ion-channel transmembrane domain"/>
    <property type="match status" value="1"/>
</dbReference>
<sequence>MDELILKDEVLVWDPADYNNIYSLMIHVSEIWYPPLIIGNLYSTSTAIKVEDRSFVRLWLDGTIMFHPSGVYEINSPLDSKYYPFDKQVFLERKSTFMVVNIILPIVFLAAINLLVFVLPPEAGERVSLSVTILMSLAVFMTLVGDNLPKTSDPLPVLSYDLLTTMTISTLMCVMAILNLAIYYKNEQSRPSKCIAAVAATVVRRKTDFNSLKVDDTSSKADCKLKIENRFEPLKLAFENNKDVLLRWKDVSYVVDILCFVGFLIGLCSINIYYIVLFTSH</sequence>
<protein>
    <submittedName>
        <fullName evidence="8">ACHA7-like protein</fullName>
    </submittedName>
</protein>